<evidence type="ECO:0008006" key="6">
    <source>
        <dbReference type="Google" id="ProtNLM"/>
    </source>
</evidence>
<keyword evidence="1" id="KW-0645">Protease</keyword>
<protein>
    <recommendedName>
        <fullName evidence="6">GAG-pre-integrase domain-containing protein</fullName>
    </recommendedName>
</protein>
<gene>
    <name evidence="4" type="ORF">L3X38_004194</name>
</gene>
<dbReference type="InterPro" id="IPR025724">
    <property type="entry name" value="GAG-pre-integrase_dom"/>
</dbReference>
<evidence type="ECO:0000259" key="2">
    <source>
        <dbReference type="Pfam" id="PF13976"/>
    </source>
</evidence>
<dbReference type="GO" id="GO:0003676">
    <property type="term" value="F:nucleic acid binding"/>
    <property type="evidence" value="ECO:0007669"/>
    <property type="project" value="InterPro"/>
</dbReference>
<feature type="domain" description="Retrovirus-related Pol polyprotein from transposon TNT 1-94-like beta-barrel" evidence="3">
    <location>
        <begin position="1"/>
        <end position="50"/>
    </location>
</feature>
<dbReference type="InterPro" id="IPR054722">
    <property type="entry name" value="PolX-like_BBD"/>
</dbReference>
<reference evidence="4 5" key="1">
    <citation type="journal article" date="2022" name="G3 (Bethesda)">
        <title>Whole-genome sequence and methylome profiling of the almond [Prunus dulcis (Mill.) D.A. Webb] cultivar 'Nonpareil'.</title>
        <authorList>
            <person name="D'Amico-Willman K.M."/>
            <person name="Ouma W.Z."/>
            <person name="Meulia T."/>
            <person name="Sideli G.M."/>
            <person name="Gradziel T.M."/>
            <person name="Fresnedo-Ramirez J."/>
        </authorList>
    </citation>
    <scope>NUCLEOTIDE SEQUENCE [LARGE SCALE GENOMIC DNA]</scope>
    <source>
        <strain evidence="4">Clone GOH B32 T37-40</strain>
    </source>
</reference>
<dbReference type="Proteomes" id="UP001054821">
    <property type="component" value="Chromosome 1"/>
</dbReference>
<accession>A0AAD5F310</accession>
<dbReference type="GO" id="GO:0006508">
    <property type="term" value="P:proteolysis"/>
    <property type="evidence" value="ECO:0007669"/>
    <property type="project" value="UniProtKB-KW"/>
</dbReference>
<organism evidence="4 5">
    <name type="scientific">Prunus dulcis</name>
    <name type="common">Almond</name>
    <name type="synonym">Amygdalus dulcis</name>
    <dbReference type="NCBI Taxonomy" id="3755"/>
    <lineage>
        <taxon>Eukaryota</taxon>
        <taxon>Viridiplantae</taxon>
        <taxon>Streptophyta</taxon>
        <taxon>Embryophyta</taxon>
        <taxon>Tracheophyta</taxon>
        <taxon>Spermatophyta</taxon>
        <taxon>Magnoliopsida</taxon>
        <taxon>eudicotyledons</taxon>
        <taxon>Gunneridae</taxon>
        <taxon>Pentapetalae</taxon>
        <taxon>rosids</taxon>
        <taxon>fabids</taxon>
        <taxon>Rosales</taxon>
        <taxon>Rosaceae</taxon>
        <taxon>Amygdaloideae</taxon>
        <taxon>Amygdaleae</taxon>
        <taxon>Prunus</taxon>
    </lineage>
</organism>
<dbReference type="InterPro" id="IPR012337">
    <property type="entry name" value="RNaseH-like_sf"/>
</dbReference>
<name>A0AAD5F310_PRUDU</name>
<proteinExistence type="predicted"/>
<keyword evidence="5" id="KW-1185">Reference proteome</keyword>
<dbReference type="PANTHER" id="PTHR42648:SF28">
    <property type="entry name" value="TRANSPOSON-ENCODED PROTEIN WITH RIBONUCLEASE H-LIKE AND RETROVIRUS ZINC FINGER-LIKE DOMAINS"/>
    <property type="match status" value="1"/>
</dbReference>
<comment type="caution">
    <text evidence="4">The sequence shown here is derived from an EMBL/GenBank/DDBJ whole genome shotgun (WGS) entry which is preliminary data.</text>
</comment>
<keyword evidence="1" id="KW-0378">Hydrolase</keyword>
<dbReference type="SUPFAM" id="SSF53098">
    <property type="entry name" value="Ribonuclease H-like"/>
    <property type="match status" value="1"/>
</dbReference>
<evidence type="ECO:0000313" key="4">
    <source>
        <dbReference type="EMBL" id="KAI5351303.1"/>
    </source>
</evidence>
<dbReference type="InterPro" id="IPR039537">
    <property type="entry name" value="Retrotran_Ty1/copia-like"/>
</dbReference>
<dbReference type="EMBL" id="JAJFAZ020000001">
    <property type="protein sequence ID" value="KAI5351303.1"/>
    <property type="molecule type" value="Genomic_DNA"/>
</dbReference>
<dbReference type="Pfam" id="PF22936">
    <property type="entry name" value="Pol_BBD"/>
    <property type="match status" value="1"/>
</dbReference>
<evidence type="ECO:0000313" key="5">
    <source>
        <dbReference type="Proteomes" id="UP001054821"/>
    </source>
</evidence>
<evidence type="ECO:0000256" key="1">
    <source>
        <dbReference type="ARBA" id="ARBA00022670"/>
    </source>
</evidence>
<dbReference type="Pfam" id="PF13976">
    <property type="entry name" value="gag_pre-integrs"/>
    <property type="match status" value="1"/>
</dbReference>
<dbReference type="PANTHER" id="PTHR42648">
    <property type="entry name" value="TRANSPOSASE, PUTATIVE-RELATED"/>
    <property type="match status" value="1"/>
</dbReference>
<dbReference type="AlphaFoldDB" id="A0AAD5F310"/>
<dbReference type="Gene3D" id="3.30.420.10">
    <property type="entry name" value="Ribonuclease H-like superfamily/Ribonuclease H"/>
    <property type="match status" value="1"/>
</dbReference>
<dbReference type="InterPro" id="IPR036397">
    <property type="entry name" value="RNaseH_sf"/>
</dbReference>
<dbReference type="GO" id="GO:0008233">
    <property type="term" value="F:peptidase activity"/>
    <property type="evidence" value="ECO:0007669"/>
    <property type="project" value="UniProtKB-KW"/>
</dbReference>
<evidence type="ECO:0000259" key="3">
    <source>
        <dbReference type="Pfam" id="PF22936"/>
    </source>
</evidence>
<sequence>MENGEEVQVNYIGTVRIKLEFGFVLELDEVVYVPSMKKSLISVTRLVKSKFSLNFDGTGCSTFRNKDLVGKASLIDGMFRLNCKRTEMEINIVETKTNEISFKLWHKRLGHVSKERITQLCKESVLPPLNHENIDEVCIPCIKGKLTNLRKKGALGSKGLLELIHTDICGPFPNPTHEEFNYFITFTDDFSRYGYIYLIKEKSSALDKFKIYKAEVENQLNLKIKVVRSDR</sequence>
<feature type="domain" description="GAG-pre-integrase" evidence="2">
    <location>
        <begin position="77"/>
        <end position="145"/>
    </location>
</feature>